<dbReference type="InterPro" id="IPR003313">
    <property type="entry name" value="AraC-bd"/>
</dbReference>
<dbReference type="InterPro" id="IPR009057">
    <property type="entry name" value="Homeodomain-like_sf"/>
</dbReference>
<comment type="caution">
    <text evidence="5">The sequence shown here is derived from an EMBL/GenBank/DDBJ whole genome shotgun (WGS) entry which is preliminary data.</text>
</comment>
<keyword evidence="2 5" id="KW-0238">DNA-binding</keyword>
<dbReference type="SMART" id="SM00342">
    <property type="entry name" value="HTH_ARAC"/>
    <property type="match status" value="1"/>
</dbReference>
<dbReference type="PRINTS" id="PR00032">
    <property type="entry name" value="HTHARAC"/>
</dbReference>
<dbReference type="PROSITE" id="PS01124">
    <property type="entry name" value="HTH_ARAC_FAMILY_2"/>
    <property type="match status" value="1"/>
</dbReference>
<dbReference type="InterPro" id="IPR037923">
    <property type="entry name" value="HTH-like"/>
</dbReference>
<dbReference type="EMBL" id="JACHFW010000001">
    <property type="protein sequence ID" value="MBB5263232.1"/>
    <property type="molecule type" value="Genomic_DNA"/>
</dbReference>
<feature type="domain" description="HTH araC/xylS-type" evidence="4">
    <location>
        <begin position="163"/>
        <end position="261"/>
    </location>
</feature>
<dbReference type="Proteomes" id="UP000543642">
    <property type="component" value="Unassembled WGS sequence"/>
</dbReference>
<dbReference type="Pfam" id="PF12833">
    <property type="entry name" value="HTH_18"/>
    <property type="match status" value="1"/>
</dbReference>
<dbReference type="AlphaFoldDB" id="A0A7W8H8Q3"/>
<keyword evidence="3" id="KW-0804">Transcription</keyword>
<evidence type="ECO:0000259" key="4">
    <source>
        <dbReference type="PROSITE" id="PS01124"/>
    </source>
</evidence>
<dbReference type="GO" id="GO:0003700">
    <property type="term" value="F:DNA-binding transcription factor activity"/>
    <property type="evidence" value="ECO:0007669"/>
    <property type="project" value="InterPro"/>
</dbReference>
<evidence type="ECO:0000313" key="6">
    <source>
        <dbReference type="Proteomes" id="UP000543642"/>
    </source>
</evidence>
<evidence type="ECO:0000313" key="5">
    <source>
        <dbReference type="EMBL" id="MBB5263232.1"/>
    </source>
</evidence>
<dbReference type="RefSeq" id="WP_183770742.1">
    <property type="nucleotide sequence ID" value="NZ_CAWVEG010000114.1"/>
</dbReference>
<protein>
    <submittedName>
        <fullName evidence="5">AraC-like DNA-binding protein</fullName>
    </submittedName>
</protein>
<dbReference type="Pfam" id="PF02311">
    <property type="entry name" value="AraC_binding"/>
    <property type="match status" value="1"/>
</dbReference>
<reference evidence="5 6" key="1">
    <citation type="submission" date="2020-08" db="EMBL/GenBank/DDBJ databases">
        <title>Genomic Encyclopedia of Type Strains, Phase IV (KMG-IV): sequencing the most valuable type-strain genomes for metagenomic binning, comparative biology and taxonomic classification.</title>
        <authorList>
            <person name="Goeker M."/>
        </authorList>
    </citation>
    <scope>NUCLEOTIDE SEQUENCE [LARGE SCALE GENOMIC DNA]</scope>
    <source>
        <strain evidence="5 6">DSM 106146</strain>
    </source>
</reference>
<dbReference type="SUPFAM" id="SSF46689">
    <property type="entry name" value="Homeodomain-like"/>
    <property type="match status" value="1"/>
</dbReference>
<name>A0A7W8H8Q3_9FIRM</name>
<evidence type="ECO:0000256" key="3">
    <source>
        <dbReference type="ARBA" id="ARBA00023163"/>
    </source>
</evidence>
<dbReference type="InterPro" id="IPR014710">
    <property type="entry name" value="RmlC-like_jellyroll"/>
</dbReference>
<evidence type="ECO:0000256" key="1">
    <source>
        <dbReference type="ARBA" id="ARBA00023015"/>
    </source>
</evidence>
<dbReference type="GO" id="GO:0043565">
    <property type="term" value="F:sequence-specific DNA binding"/>
    <property type="evidence" value="ECO:0007669"/>
    <property type="project" value="InterPro"/>
</dbReference>
<keyword evidence="1" id="KW-0805">Transcription regulation</keyword>
<sequence length="275" mass="31173">MKYFYEDKDRALSVYMGTQLDFGPHLHGHVEIVGMLKGSSAGFVESRKYEITPGDVFIVFPNQIHYYESRTDENYILLLFPASFADEFVHLLNGRVPDSPLLNNALDDPELFHAFDTAAKLYRPDLNITGMLQLKGYLMIIMGRIFEKLRLSPSDPGELATVNLILNYCMAHYRERLRLEDVAGKLHINKYYISHLFGKKLGMGFGDYVRSLRVGQACRLLEKGGMSIAQVSGAVGFSSTRTFNRAFNRYVGVTPSEYQKKQSNGEIIYPACDKP</sequence>
<dbReference type="SUPFAM" id="SSF51215">
    <property type="entry name" value="Regulatory protein AraC"/>
    <property type="match status" value="1"/>
</dbReference>
<dbReference type="PANTHER" id="PTHR43280">
    <property type="entry name" value="ARAC-FAMILY TRANSCRIPTIONAL REGULATOR"/>
    <property type="match status" value="1"/>
</dbReference>
<dbReference type="InterPro" id="IPR018060">
    <property type="entry name" value="HTH_AraC"/>
</dbReference>
<accession>A0A7W8H8Q3</accession>
<dbReference type="Gene3D" id="2.60.120.10">
    <property type="entry name" value="Jelly Rolls"/>
    <property type="match status" value="1"/>
</dbReference>
<keyword evidence="6" id="KW-1185">Reference proteome</keyword>
<dbReference type="Gene3D" id="1.10.10.60">
    <property type="entry name" value="Homeodomain-like"/>
    <property type="match status" value="2"/>
</dbReference>
<gene>
    <name evidence="5" type="ORF">HNP82_000326</name>
</gene>
<dbReference type="PANTHER" id="PTHR43280:SF28">
    <property type="entry name" value="HTH-TYPE TRANSCRIPTIONAL ACTIVATOR RHAS"/>
    <property type="match status" value="1"/>
</dbReference>
<proteinExistence type="predicted"/>
<dbReference type="InterPro" id="IPR020449">
    <property type="entry name" value="Tscrpt_reg_AraC-type_HTH"/>
</dbReference>
<organism evidence="5 6">
    <name type="scientific">Catenibacillus scindens</name>
    <dbReference type="NCBI Taxonomy" id="673271"/>
    <lineage>
        <taxon>Bacteria</taxon>
        <taxon>Bacillati</taxon>
        <taxon>Bacillota</taxon>
        <taxon>Clostridia</taxon>
        <taxon>Lachnospirales</taxon>
        <taxon>Lachnospiraceae</taxon>
        <taxon>Catenibacillus</taxon>
    </lineage>
</organism>
<evidence type="ECO:0000256" key="2">
    <source>
        <dbReference type="ARBA" id="ARBA00023125"/>
    </source>
</evidence>